<protein>
    <submittedName>
        <fullName evidence="1">Uncharacterized protein</fullName>
    </submittedName>
</protein>
<reference evidence="1" key="1">
    <citation type="submission" date="2021-05" db="EMBL/GenBank/DDBJ databases">
        <authorList>
            <person name="Scholz U."/>
            <person name="Mascher M."/>
            <person name="Fiebig A."/>
        </authorList>
    </citation>
    <scope>NUCLEOTIDE SEQUENCE [LARGE SCALE GENOMIC DNA]</scope>
</reference>
<organism evidence="1 2">
    <name type="scientific">Avena sativa</name>
    <name type="common">Oat</name>
    <dbReference type="NCBI Taxonomy" id="4498"/>
    <lineage>
        <taxon>Eukaryota</taxon>
        <taxon>Viridiplantae</taxon>
        <taxon>Streptophyta</taxon>
        <taxon>Embryophyta</taxon>
        <taxon>Tracheophyta</taxon>
        <taxon>Spermatophyta</taxon>
        <taxon>Magnoliopsida</taxon>
        <taxon>Liliopsida</taxon>
        <taxon>Poales</taxon>
        <taxon>Poaceae</taxon>
        <taxon>BOP clade</taxon>
        <taxon>Pooideae</taxon>
        <taxon>Poodae</taxon>
        <taxon>Poeae</taxon>
        <taxon>Poeae Chloroplast Group 1 (Aveneae type)</taxon>
        <taxon>Aveninae</taxon>
        <taxon>Avena</taxon>
    </lineage>
</organism>
<evidence type="ECO:0000313" key="1">
    <source>
        <dbReference type="EnsemblPlants" id="AVESA.00010b.r2.2DG0384610.2.CDS.1"/>
    </source>
</evidence>
<dbReference type="Proteomes" id="UP001732700">
    <property type="component" value="Chromosome 2D"/>
</dbReference>
<proteinExistence type="predicted"/>
<evidence type="ECO:0000313" key="2">
    <source>
        <dbReference type="Proteomes" id="UP001732700"/>
    </source>
</evidence>
<reference evidence="1" key="2">
    <citation type="submission" date="2025-09" db="UniProtKB">
        <authorList>
            <consortium name="EnsemblPlants"/>
        </authorList>
    </citation>
    <scope>IDENTIFICATION</scope>
</reference>
<name>A0ACD5V7C4_AVESA</name>
<keyword evidence="2" id="KW-1185">Reference proteome</keyword>
<sequence length="408" mass="46628">MASQQSPPPPPPAPTTVIDLGNDLLREIFLRLPSLPSLVRAALSCRTFLDAVRSSPAFRRSFSAARPPPLLGLFFDPDEPAIPTFAPLRRRSDPDLAAVVRGADFFLTRLPDDDDDDTFPGWAIEDCRDGYVLLRNCNTEQFAAYNPLTRALDLIASPPEEIFDDFHRDVTYLGCNILSSKKAGEPLRLVFTYHDESRARAAVFSSESREWQIFPWSEPVTPHPEDKYWLKVGNMVNGFIYWIHANEAYILVLNTATLEFSQMDLPPSLVGRHFIFRIGENKDGELCIVCPIEFDLFVWVWRAGLDGIEMWMFDKRFSLERIVDFTGGTLEEHGELKVVAIIDGYVYFSTRETFVDAHFPCWFLSVCMDTSVVDMIFRRRFDSHVHPYIMAWPPSLIENKVHPQLEDA</sequence>
<accession>A0ACD5V7C4</accession>
<dbReference type="EnsemblPlants" id="AVESA.00010b.r2.2DG0384610.2">
    <property type="protein sequence ID" value="AVESA.00010b.r2.2DG0384610.2.CDS.1"/>
    <property type="gene ID" value="AVESA.00010b.r2.2DG0384610"/>
</dbReference>